<comment type="caution">
    <text evidence="1">The sequence shown here is derived from an EMBL/GenBank/DDBJ whole genome shotgun (WGS) entry which is preliminary data.</text>
</comment>
<reference evidence="1 2" key="1">
    <citation type="journal article" date="2012" name="ISME J.">
        <title>Nitrification expanded: discovery, physiology and genomics of a nitrite-oxidizing bacterium from the phylum Chloroflexi.</title>
        <authorList>
            <person name="Sorokin D.Y."/>
            <person name="Lucker S."/>
            <person name="Vejmelkova D."/>
            <person name="Kostrikina N.A."/>
            <person name="Kleerebezem R."/>
            <person name="Rijpstra W.I."/>
            <person name="Damste J.S."/>
            <person name="Le Paslier D."/>
            <person name="Muyzer G."/>
            <person name="Wagner M."/>
            <person name="van Loosdrecht M.C."/>
            <person name="Daims H."/>
        </authorList>
    </citation>
    <scope>NUCLEOTIDE SEQUENCE [LARGE SCALE GENOMIC DNA]</scope>
    <source>
        <strain evidence="2">none</strain>
    </source>
</reference>
<accession>I4EM98</accession>
<evidence type="ECO:0000313" key="2">
    <source>
        <dbReference type="Proteomes" id="UP000004221"/>
    </source>
</evidence>
<sequence>MSSPNSIRFRFNISFIDIALQEDYEHEIIESNYLNLHPYPHALFYNWLPNGEQDSIVLDTEEEDAELRVWLSPHDDWRFHRPGRRQGSQDPVVDPAAFMNRSIYRAGPLEGELRLKGVAEKDLAPLVAQRDNVASQPATEDAYRSLGRRVIKLIHKPVALFLLILRGNFGQHWIPSPPMWDSRKESMEQYCQNALSGVEVRFRRGLAPVHSTGVQPPASNSVEQ</sequence>
<protein>
    <submittedName>
        <fullName evidence="1">Uncharacterized protein</fullName>
    </submittedName>
</protein>
<proteinExistence type="predicted"/>
<organism evidence="1 2">
    <name type="scientific">Nitrolancea hollandica Lb</name>
    <dbReference type="NCBI Taxonomy" id="1129897"/>
    <lineage>
        <taxon>Bacteria</taxon>
        <taxon>Pseudomonadati</taxon>
        <taxon>Thermomicrobiota</taxon>
        <taxon>Thermomicrobia</taxon>
        <taxon>Sphaerobacterales</taxon>
        <taxon>Sphaerobacterineae</taxon>
        <taxon>Sphaerobacteraceae</taxon>
        <taxon>Nitrolancea</taxon>
    </lineage>
</organism>
<gene>
    <name evidence="1" type="ORF">NITHO_5780002</name>
</gene>
<dbReference type="AlphaFoldDB" id="I4EM98"/>
<evidence type="ECO:0000313" key="1">
    <source>
        <dbReference type="EMBL" id="CCF85811.1"/>
    </source>
</evidence>
<dbReference type="Proteomes" id="UP000004221">
    <property type="component" value="Unassembled WGS sequence"/>
</dbReference>
<name>I4EM98_9BACT</name>
<dbReference type="EMBL" id="CAGS01000532">
    <property type="protein sequence ID" value="CCF85811.1"/>
    <property type="molecule type" value="Genomic_DNA"/>
</dbReference>
<keyword evidence="2" id="KW-1185">Reference proteome</keyword>